<feature type="domain" description="AP complex mu/sigma subunit" evidence="13">
    <location>
        <begin position="7"/>
        <end position="141"/>
    </location>
</feature>
<comment type="subcellular location">
    <subcellularLocation>
        <location evidence="12">Cytoplasm</location>
    </subcellularLocation>
    <subcellularLocation>
        <location evidence="1 12">Golgi apparatus membrane</location>
        <topology evidence="1 12">Peripheral membrane protein</topology>
        <orientation evidence="1 12">Cytoplasmic side</orientation>
    </subcellularLocation>
    <subcellularLocation>
        <location evidence="12">Cytoplasmic vesicle</location>
        <location evidence="12">COPI-coated vesicle membrane</location>
        <topology evidence="12">Peripheral membrane protein</topology>
        <orientation evidence="12">Cytoplasmic side</orientation>
    </subcellularLocation>
</comment>
<organism evidence="14 15">
    <name type="scientific">Brachionus calyciflorus</name>
    <dbReference type="NCBI Taxonomy" id="104777"/>
    <lineage>
        <taxon>Eukaryota</taxon>
        <taxon>Metazoa</taxon>
        <taxon>Spiralia</taxon>
        <taxon>Gnathifera</taxon>
        <taxon>Rotifera</taxon>
        <taxon>Eurotatoria</taxon>
        <taxon>Monogononta</taxon>
        <taxon>Pseudotrocha</taxon>
        <taxon>Ploima</taxon>
        <taxon>Brachionidae</taxon>
        <taxon>Brachionus</taxon>
    </lineage>
</organism>
<dbReference type="OrthoDB" id="10249988at2759"/>
<keyword evidence="7 12" id="KW-0653">Protein transport</keyword>
<evidence type="ECO:0000256" key="5">
    <source>
        <dbReference type="ARBA" id="ARBA00022490"/>
    </source>
</evidence>
<keyword evidence="5 12" id="KW-0963">Cytoplasm</keyword>
<comment type="similarity">
    <text evidence="2 12">Belongs to the adaptor complexes small subunit family.</text>
</comment>
<evidence type="ECO:0000256" key="2">
    <source>
        <dbReference type="ARBA" id="ARBA00006972"/>
    </source>
</evidence>
<dbReference type="EMBL" id="CAJNOC010000253">
    <property type="protein sequence ID" value="CAF0733829.1"/>
    <property type="molecule type" value="Genomic_DNA"/>
</dbReference>
<proteinExistence type="inferred from homology"/>
<evidence type="ECO:0000256" key="11">
    <source>
        <dbReference type="ARBA" id="ARBA00045555"/>
    </source>
</evidence>
<sequence length="171" mass="19592">MEPSLYTIKAILILDNDGNRLIGKYYDNTFSSIKEQVDFEKILFNKTHKANGEIIMLDNLTIVYRSIVDLFFYVIGSTSDNEIMLVSVLNCLYDSISQILRKNMEKKYLFDYMDAVELTVDEICDNGILMETDPTAIAQRAGLKDDVPLGEQTVMDVVKSARDQLKWSLLR</sequence>
<evidence type="ECO:0000313" key="14">
    <source>
        <dbReference type="EMBL" id="CAF0733829.1"/>
    </source>
</evidence>
<evidence type="ECO:0000256" key="3">
    <source>
        <dbReference type="ARBA" id="ARBA00011775"/>
    </source>
</evidence>
<evidence type="ECO:0000256" key="6">
    <source>
        <dbReference type="ARBA" id="ARBA00022892"/>
    </source>
</evidence>
<name>A0A813N3J3_9BILA</name>
<evidence type="ECO:0000256" key="1">
    <source>
        <dbReference type="ARBA" id="ARBA00004255"/>
    </source>
</evidence>
<dbReference type="GO" id="GO:0000139">
    <property type="term" value="C:Golgi membrane"/>
    <property type="evidence" value="ECO:0007669"/>
    <property type="project" value="UniProtKB-SubCell"/>
</dbReference>
<evidence type="ECO:0000256" key="9">
    <source>
        <dbReference type="ARBA" id="ARBA00023136"/>
    </source>
</evidence>
<keyword evidence="8 12" id="KW-0333">Golgi apparatus</keyword>
<comment type="subunit">
    <text evidence="3 12">Oligomeric complex that consists of at least the alpha, beta, beta', gamma, delta, epsilon and zeta subunits.</text>
</comment>
<evidence type="ECO:0000256" key="4">
    <source>
        <dbReference type="ARBA" id="ARBA00022448"/>
    </source>
</evidence>
<dbReference type="FunFam" id="3.30.450.60:FF:000013">
    <property type="entry name" value="Coatomer subunit zeta"/>
    <property type="match status" value="1"/>
</dbReference>
<keyword evidence="10 12" id="KW-0968">Cytoplasmic vesicle</keyword>
<dbReference type="InterPro" id="IPR022775">
    <property type="entry name" value="AP_mu_sigma_su"/>
</dbReference>
<dbReference type="PANTHER" id="PTHR11043">
    <property type="entry name" value="ZETA-COAT PROTEIN"/>
    <property type="match status" value="1"/>
</dbReference>
<evidence type="ECO:0000313" key="15">
    <source>
        <dbReference type="Proteomes" id="UP000663879"/>
    </source>
</evidence>
<dbReference type="Proteomes" id="UP000663879">
    <property type="component" value="Unassembled WGS sequence"/>
</dbReference>
<comment type="caution">
    <text evidence="14">The sequence shown here is derived from an EMBL/GenBank/DDBJ whole genome shotgun (WGS) entry which is preliminary data.</text>
</comment>
<protein>
    <recommendedName>
        <fullName evidence="12">Coatomer subunit zeta</fullName>
    </recommendedName>
</protein>
<dbReference type="GO" id="GO:0006890">
    <property type="term" value="P:retrograde vesicle-mediated transport, Golgi to endoplasmic reticulum"/>
    <property type="evidence" value="ECO:0007669"/>
    <property type="project" value="UniProtKB-UniRule"/>
</dbReference>
<keyword evidence="6 12" id="KW-0931">ER-Golgi transport</keyword>
<evidence type="ECO:0000256" key="8">
    <source>
        <dbReference type="ARBA" id="ARBA00023034"/>
    </source>
</evidence>
<dbReference type="InterPro" id="IPR039652">
    <property type="entry name" value="Coatomer_zeta"/>
</dbReference>
<reference evidence="14" key="1">
    <citation type="submission" date="2021-02" db="EMBL/GenBank/DDBJ databases">
        <authorList>
            <person name="Nowell W R."/>
        </authorList>
    </citation>
    <scope>NUCLEOTIDE SEQUENCE</scope>
    <source>
        <strain evidence="14">Ploen Becks lab</strain>
    </source>
</reference>
<dbReference type="SUPFAM" id="SSF64356">
    <property type="entry name" value="SNARE-like"/>
    <property type="match status" value="1"/>
</dbReference>
<dbReference type="GO" id="GO:0030126">
    <property type="term" value="C:COPI vesicle coat"/>
    <property type="evidence" value="ECO:0007669"/>
    <property type="project" value="UniProtKB-UniRule"/>
</dbReference>
<keyword evidence="15" id="KW-1185">Reference proteome</keyword>
<dbReference type="CDD" id="cd14829">
    <property type="entry name" value="Zeta-COP"/>
    <property type="match status" value="1"/>
</dbReference>
<keyword evidence="9 12" id="KW-0472">Membrane</keyword>
<evidence type="ECO:0000256" key="10">
    <source>
        <dbReference type="ARBA" id="ARBA00023329"/>
    </source>
</evidence>
<evidence type="ECO:0000256" key="7">
    <source>
        <dbReference type="ARBA" id="ARBA00022927"/>
    </source>
</evidence>
<dbReference type="Pfam" id="PF01217">
    <property type="entry name" value="Clat_adaptor_s"/>
    <property type="match status" value="1"/>
</dbReference>
<dbReference type="Gene3D" id="3.30.450.60">
    <property type="match status" value="1"/>
</dbReference>
<evidence type="ECO:0000259" key="13">
    <source>
        <dbReference type="Pfam" id="PF01217"/>
    </source>
</evidence>
<keyword evidence="4 12" id="KW-0813">Transport</keyword>
<dbReference type="InterPro" id="IPR011012">
    <property type="entry name" value="Longin-like_dom_sf"/>
</dbReference>
<evidence type="ECO:0000256" key="12">
    <source>
        <dbReference type="RuleBase" id="RU366053"/>
    </source>
</evidence>
<dbReference type="GO" id="GO:0006891">
    <property type="term" value="P:intra-Golgi vesicle-mediated transport"/>
    <property type="evidence" value="ECO:0007669"/>
    <property type="project" value="TreeGrafter"/>
</dbReference>
<comment type="function">
    <text evidence="11">The coatomer is a cytosolic protein complex that binds to dilysine motifs and reversibly associates with Golgi non-clathrin-coated vesicles, which further mediate biosynthetic protein transport from the ER, via the Golgi up to the trans Golgi network. Coatomer complex is required for budding from Golgi membranes, and is essential for the retrograde Golgi-to-ER transport of dilysine-tagged proteins. The zeta subunit may be involved in regulating the coat assembly and, hence, the rate of biosynthetic protein transport due to its association-dissociation properties with the coatomer complex.</text>
</comment>
<dbReference type="PANTHER" id="PTHR11043:SF0">
    <property type="entry name" value="COATOMER SUBUNIT ZETA"/>
    <property type="match status" value="1"/>
</dbReference>
<dbReference type="GO" id="GO:0006886">
    <property type="term" value="P:intracellular protein transport"/>
    <property type="evidence" value="ECO:0007669"/>
    <property type="project" value="TreeGrafter"/>
</dbReference>
<accession>A0A813N3J3</accession>
<dbReference type="AlphaFoldDB" id="A0A813N3J3"/>
<gene>
    <name evidence="14" type="ORF">OXX778_LOCUS3009</name>
</gene>